<dbReference type="InterPro" id="IPR004971">
    <property type="entry name" value="mRNA_G-N7_MeTrfase_dom"/>
</dbReference>
<feature type="compositionally biased region" description="Pro residues" evidence="15">
    <location>
        <begin position="451"/>
        <end position="463"/>
    </location>
</feature>
<evidence type="ECO:0000256" key="13">
    <source>
        <dbReference type="ARBA" id="ARBA00044712"/>
    </source>
</evidence>
<dbReference type="PIRSF" id="PIRSF028762">
    <property type="entry name" value="ABD1"/>
    <property type="match status" value="1"/>
</dbReference>
<keyword evidence="10" id="KW-0539">Nucleus</keyword>
<dbReference type="GeneID" id="35424862"/>
<evidence type="ECO:0000256" key="8">
    <source>
        <dbReference type="ARBA" id="ARBA00022884"/>
    </source>
</evidence>
<feature type="compositionally biased region" description="Polar residues" evidence="15">
    <location>
        <begin position="382"/>
        <end position="401"/>
    </location>
</feature>
<feature type="compositionally biased region" description="Basic and acidic residues" evidence="15">
    <location>
        <begin position="140"/>
        <end position="155"/>
    </location>
</feature>
<feature type="compositionally biased region" description="Basic and acidic residues" evidence="15">
    <location>
        <begin position="103"/>
        <end position="112"/>
    </location>
</feature>
<feature type="region of interest" description="Disordered" evidence="15">
    <location>
        <begin position="377"/>
        <end position="480"/>
    </location>
</feature>
<feature type="compositionally biased region" description="Low complexity" evidence="15">
    <location>
        <begin position="130"/>
        <end position="139"/>
    </location>
</feature>
<keyword evidence="7" id="KW-0949">S-adenosyl-L-methionine</keyword>
<accession>A0ABZ0NAD4</accession>
<dbReference type="Gene3D" id="3.40.50.150">
    <property type="entry name" value="Vaccinia Virus protein VP39"/>
    <property type="match status" value="1"/>
</dbReference>
<dbReference type="Proteomes" id="UP001302367">
    <property type="component" value="Chromosome 1"/>
</dbReference>
<dbReference type="InterPro" id="IPR039753">
    <property type="entry name" value="RG7MT1"/>
</dbReference>
<dbReference type="SUPFAM" id="SSF53335">
    <property type="entry name" value="S-adenosyl-L-methionine-dependent methyltransferases"/>
    <property type="match status" value="1"/>
</dbReference>
<dbReference type="PANTHER" id="PTHR12189">
    <property type="entry name" value="MRNA GUANINE-7- METHYLTRANSFERASE"/>
    <property type="match status" value="1"/>
</dbReference>
<feature type="compositionally biased region" description="Low complexity" evidence="15">
    <location>
        <begin position="83"/>
        <end position="94"/>
    </location>
</feature>
<dbReference type="EMBL" id="CP134184">
    <property type="protein sequence ID" value="WPA96476.1"/>
    <property type="molecule type" value="Genomic_DNA"/>
</dbReference>
<feature type="region of interest" description="Disordered" evidence="15">
    <location>
        <begin position="59"/>
        <end position="157"/>
    </location>
</feature>
<evidence type="ECO:0000256" key="9">
    <source>
        <dbReference type="ARBA" id="ARBA00023042"/>
    </source>
</evidence>
<keyword evidence="5" id="KW-0507">mRNA processing</keyword>
<evidence type="ECO:0000256" key="3">
    <source>
        <dbReference type="ARBA" id="ARBA00011926"/>
    </source>
</evidence>
<sequence>MEARASAKLLQLERATLNYVSDPYVRSHPTTTLECPLPPLASTAACAVTVTTPTICADMPSEEARDDGTRSRLPPKRKREVPASRAAKSSKTSTPNAYARRSPPRDPEPRADSDEDGDRSPPRKLKRPGAGARIAAANREAAERERRQREEEARRGVLGRSVNAAELVAEHYNAVPERGREWRSTESKIKGLRSLNNWIKSTLIQKFSRPEIPVPDMKVIDLACGKGGDLGKWEKAPQVPVLYVGCDIANVSIEQAQQRHNNPRGGQNGRGRRPRMQAEFYVHDTFAHSLIDVPVVRAVGFNPNVGPGGIIQGGMSSGGFDVVSMMFALHYSFETEELARGMLSNVSGALKKGGRFIGVMPNSDVISSRVKGLLALEKGSGRTPNGASTPAVQNGGKSSVQPAEVDDWDPERPADASDDDDWDPEKPSDPQPSTTNNNEDDEDWDPEKPSEPAPAAAPDPKPIPAAQVNGSAHTPVDENAPPLSWGNSIYSVKFPRQQVLTGKPLPKDGIFRPPFGWKYHYSLEEAVDAAEYVVPWEAFRALAEDYGLELMYRKGFREVFEDESEDRELGQLAERMGVLSRDRSLPNGGLLVNAEEMDAASFYHAFCFYKT</sequence>
<evidence type="ECO:0000256" key="1">
    <source>
        <dbReference type="ARBA" id="ARBA00003378"/>
    </source>
</evidence>
<evidence type="ECO:0000256" key="2">
    <source>
        <dbReference type="ARBA" id="ARBA00004123"/>
    </source>
</evidence>
<evidence type="ECO:0000256" key="14">
    <source>
        <dbReference type="ARBA" id="ARBA00049739"/>
    </source>
</evidence>
<keyword evidence="18" id="KW-1185">Reference proteome</keyword>
<comment type="catalytic activity">
    <reaction evidence="13">
        <text>a 5'-end (5'-triphosphoguanosine)-ribonucleoside in mRNA + S-adenosyl-L-methionine = a 5'-end (N(7)-methyl 5'-triphosphoguanosine)-ribonucleoside in mRNA + S-adenosyl-L-homocysteine</text>
        <dbReference type="Rhea" id="RHEA:67008"/>
        <dbReference type="Rhea" id="RHEA-COMP:17166"/>
        <dbReference type="Rhea" id="RHEA-COMP:17167"/>
        <dbReference type="ChEBI" id="CHEBI:57856"/>
        <dbReference type="ChEBI" id="CHEBI:59789"/>
        <dbReference type="ChEBI" id="CHEBI:156461"/>
        <dbReference type="ChEBI" id="CHEBI:167617"/>
        <dbReference type="EC" id="2.1.1.56"/>
    </reaction>
</comment>
<keyword evidence="8" id="KW-0694">RNA-binding</keyword>
<comment type="function">
    <text evidence="1">Responsible for methylating the 5'-cap structure of mRNAs.</text>
</comment>
<keyword evidence="9" id="KW-0506">mRNA capping</keyword>
<organism evidence="17 18">
    <name type="scientific">Cercospora beticola</name>
    <name type="common">Sugarbeet leaf spot fungus</name>
    <dbReference type="NCBI Taxonomy" id="122368"/>
    <lineage>
        <taxon>Eukaryota</taxon>
        <taxon>Fungi</taxon>
        <taxon>Dikarya</taxon>
        <taxon>Ascomycota</taxon>
        <taxon>Pezizomycotina</taxon>
        <taxon>Dothideomycetes</taxon>
        <taxon>Dothideomycetidae</taxon>
        <taxon>Mycosphaerellales</taxon>
        <taxon>Mycosphaerellaceae</taxon>
        <taxon>Cercospora</taxon>
    </lineage>
</organism>
<evidence type="ECO:0000256" key="15">
    <source>
        <dbReference type="SAM" id="MobiDB-lite"/>
    </source>
</evidence>
<evidence type="ECO:0000313" key="17">
    <source>
        <dbReference type="EMBL" id="WPA96476.1"/>
    </source>
</evidence>
<keyword evidence="4" id="KW-0489">Methyltransferase</keyword>
<evidence type="ECO:0000256" key="7">
    <source>
        <dbReference type="ARBA" id="ARBA00022691"/>
    </source>
</evidence>
<comment type="subcellular location">
    <subcellularLocation>
        <location evidence="2">Nucleus</location>
    </subcellularLocation>
</comment>
<dbReference type="InterPro" id="IPR016899">
    <property type="entry name" value="mRNA_G-N7_MeTrfase_euk"/>
</dbReference>
<evidence type="ECO:0000256" key="6">
    <source>
        <dbReference type="ARBA" id="ARBA00022679"/>
    </source>
</evidence>
<reference evidence="17 18" key="1">
    <citation type="submission" date="2023-09" db="EMBL/GenBank/DDBJ databases">
        <title>Complete-Gapless Cercospora beticola genome.</title>
        <authorList>
            <person name="Wyatt N.A."/>
            <person name="Spanner R.E."/>
            <person name="Bolton M.D."/>
        </authorList>
    </citation>
    <scope>NUCLEOTIDE SEQUENCE [LARGE SCALE GENOMIC DNA]</scope>
    <source>
        <strain evidence="17">Cb09-40</strain>
    </source>
</reference>
<evidence type="ECO:0000313" key="18">
    <source>
        <dbReference type="Proteomes" id="UP001302367"/>
    </source>
</evidence>
<dbReference type="Pfam" id="PF03291">
    <property type="entry name" value="mRNA_G-N7_MeTrfase"/>
    <property type="match status" value="2"/>
</dbReference>
<dbReference type="RefSeq" id="XP_023459508.2">
    <property type="nucleotide sequence ID" value="XM_023593692.2"/>
</dbReference>
<feature type="domain" description="MRNA cap 0 methyltransferase" evidence="16">
    <location>
        <begin position="187"/>
        <end position="611"/>
    </location>
</feature>
<dbReference type="PANTHER" id="PTHR12189:SF2">
    <property type="entry name" value="MRNA CAP GUANINE-N7 METHYLTRANSFERASE"/>
    <property type="match status" value="1"/>
</dbReference>
<evidence type="ECO:0000256" key="12">
    <source>
        <dbReference type="ARBA" id="ARBA00033387"/>
    </source>
</evidence>
<dbReference type="PROSITE" id="PS51562">
    <property type="entry name" value="RNA_CAP0_MT"/>
    <property type="match status" value="1"/>
</dbReference>
<evidence type="ECO:0000259" key="16">
    <source>
        <dbReference type="PROSITE" id="PS51562"/>
    </source>
</evidence>
<name>A0ABZ0NAD4_CERBT</name>
<keyword evidence="6" id="KW-0808">Transferase</keyword>
<protein>
    <recommendedName>
        <fullName evidence="14">mRNA cap guanine-N(7) methyltransferase</fullName>
        <ecNumber evidence="3">2.1.1.56</ecNumber>
    </recommendedName>
    <alternativeName>
        <fullName evidence="11">mRNA (guanine-N(7))-methyltransferase</fullName>
    </alternativeName>
    <alternativeName>
        <fullName evidence="12">mRNA cap methyltransferase</fullName>
    </alternativeName>
</protein>
<evidence type="ECO:0000256" key="10">
    <source>
        <dbReference type="ARBA" id="ARBA00023242"/>
    </source>
</evidence>
<evidence type="ECO:0000256" key="11">
    <source>
        <dbReference type="ARBA" id="ARBA00032772"/>
    </source>
</evidence>
<dbReference type="InterPro" id="IPR029063">
    <property type="entry name" value="SAM-dependent_MTases_sf"/>
</dbReference>
<evidence type="ECO:0000256" key="5">
    <source>
        <dbReference type="ARBA" id="ARBA00022664"/>
    </source>
</evidence>
<dbReference type="EC" id="2.1.1.56" evidence="3"/>
<evidence type="ECO:0000256" key="4">
    <source>
        <dbReference type="ARBA" id="ARBA00022603"/>
    </source>
</evidence>
<proteinExistence type="predicted"/>
<gene>
    <name evidence="17" type="ORF">RHO25_001083</name>
</gene>